<dbReference type="EMBL" id="JAHYBX010000003">
    <property type="protein sequence ID" value="MCA1856622.1"/>
    <property type="molecule type" value="Genomic_DNA"/>
</dbReference>
<proteinExistence type="predicted"/>
<reference evidence="2 3" key="1">
    <citation type="submission" date="2021-07" db="EMBL/GenBank/DDBJ databases">
        <title>Characterization of Violacein-producing bacteria and related species.</title>
        <authorList>
            <person name="Wilson H.S."/>
            <person name="De Leon M.E."/>
        </authorList>
    </citation>
    <scope>NUCLEOTIDE SEQUENCE [LARGE SCALE GENOMIC DNA]</scope>
    <source>
        <strain evidence="2 3">HSC-2F05</strain>
    </source>
</reference>
<dbReference type="SMART" id="SM00530">
    <property type="entry name" value="HTH_XRE"/>
    <property type="match status" value="1"/>
</dbReference>
<dbReference type="InterPro" id="IPR001387">
    <property type="entry name" value="Cro/C1-type_HTH"/>
</dbReference>
<gene>
    <name evidence="2" type="ORF">LE190_11910</name>
</gene>
<comment type="caution">
    <text evidence="2">The sequence shown here is derived from an EMBL/GenBank/DDBJ whole genome shotgun (WGS) entry which is preliminary data.</text>
</comment>
<organism evidence="2 3">
    <name type="scientific">Massilia hydrophila</name>
    <dbReference type="NCBI Taxonomy" id="3044279"/>
    <lineage>
        <taxon>Bacteria</taxon>
        <taxon>Pseudomonadati</taxon>
        <taxon>Pseudomonadota</taxon>
        <taxon>Betaproteobacteria</taxon>
        <taxon>Burkholderiales</taxon>
        <taxon>Oxalobacteraceae</taxon>
        <taxon>Telluria group</taxon>
        <taxon>Massilia</taxon>
    </lineage>
</organism>
<dbReference type="RefSeq" id="WP_225238885.1">
    <property type="nucleotide sequence ID" value="NZ_JAHYBX010000003.1"/>
</dbReference>
<dbReference type="SUPFAM" id="SSF47413">
    <property type="entry name" value="lambda repressor-like DNA-binding domains"/>
    <property type="match status" value="1"/>
</dbReference>
<evidence type="ECO:0000313" key="3">
    <source>
        <dbReference type="Proteomes" id="UP001198602"/>
    </source>
</evidence>
<dbReference type="CDD" id="cd00093">
    <property type="entry name" value="HTH_XRE"/>
    <property type="match status" value="1"/>
</dbReference>
<feature type="domain" description="HTH cro/C1-type" evidence="1">
    <location>
        <begin position="11"/>
        <end position="64"/>
    </location>
</feature>
<keyword evidence="3" id="KW-1185">Reference proteome</keyword>
<accession>A0ABS7YA95</accession>
<dbReference type="Gene3D" id="1.10.260.40">
    <property type="entry name" value="lambda repressor-like DNA-binding domains"/>
    <property type="match status" value="1"/>
</dbReference>
<evidence type="ECO:0000259" key="1">
    <source>
        <dbReference type="PROSITE" id="PS50943"/>
    </source>
</evidence>
<protein>
    <submittedName>
        <fullName evidence="2">Helix-turn-helix transcriptional regulator</fullName>
    </submittedName>
</protein>
<dbReference type="Pfam" id="PF01381">
    <property type="entry name" value="HTH_3"/>
    <property type="match status" value="1"/>
</dbReference>
<name>A0ABS7YA95_9BURK</name>
<sequence length="257" mass="28779">MSEITQLIATLKRELKRQGKTYRDVAAALKLSEPSVKRLFASEQFTLERLVEVCALLGLTLAELAQEAGQGQQRLRTLSPAQERELVSDARLLLVTVCALNHWTMAEMLQAYCLGEAECVQLLLRLDRLKLITLLPANRIRLNVARDFDWLPGGPIRQYFREQGMPEFIDSAFGRGGESLDFVHGMLTESARAKLQAELRQLRARFALLHEESLAAPLPQRRGTGLLLALREWEPAAFAQLRRAPARALPAAMPSSP</sequence>
<dbReference type="Proteomes" id="UP001198602">
    <property type="component" value="Unassembled WGS sequence"/>
</dbReference>
<dbReference type="PROSITE" id="PS50943">
    <property type="entry name" value="HTH_CROC1"/>
    <property type="match status" value="1"/>
</dbReference>
<evidence type="ECO:0000313" key="2">
    <source>
        <dbReference type="EMBL" id="MCA1856622.1"/>
    </source>
</evidence>
<dbReference type="InterPro" id="IPR010982">
    <property type="entry name" value="Lambda_DNA-bd_dom_sf"/>
</dbReference>